<dbReference type="PROSITE" id="PS51186">
    <property type="entry name" value="GNAT"/>
    <property type="match status" value="1"/>
</dbReference>
<proteinExistence type="predicted"/>
<gene>
    <name evidence="2" type="ORF">GQF03_00245</name>
</gene>
<organism evidence="2 3">
    <name type="scientific">Sneathiella chungangensis</name>
    <dbReference type="NCBI Taxonomy" id="1418234"/>
    <lineage>
        <taxon>Bacteria</taxon>
        <taxon>Pseudomonadati</taxon>
        <taxon>Pseudomonadota</taxon>
        <taxon>Alphaproteobacteria</taxon>
        <taxon>Sneathiellales</taxon>
        <taxon>Sneathiellaceae</taxon>
        <taxon>Sneathiella</taxon>
    </lineage>
</organism>
<keyword evidence="2" id="KW-0808">Transferase</keyword>
<comment type="caution">
    <text evidence="2">The sequence shown here is derived from an EMBL/GenBank/DDBJ whole genome shotgun (WGS) entry which is preliminary data.</text>
</comment>
<evidence type="ECO:0000259" key="1">
    <source>
        <dbReference type="PROSITE" id="PS51186"/>
    </source>
</evidence>
<dbReference type="GO" id="GO:0016747">
    <property type="term" value="F:acyltransferase activity, transferring groups other than amino-acyl groups"/>
    <property type="evidence" value="ECO:0007669"/>
    <property type="project" value="InterPro"/>
</dbReference>
<dbReference type="InterPro" id="IPR000182">
    <property type="entry name" value="GNAT_dom"/>
</dbReference>
<name>A0A845M8F9_9PROT</name>
<dbReference type="Proteomes" id="UP000445696">
    <property type="component" value="Unassembled WGS sequence"/>
</dbReference>
<evidence type="ECO:0000313" key="2">
    <source>
        <dbReference type="EMBL" id="MZR20755.1"/>
    </source>
</evidence>
<dbReference type="Pfam" id="PF08445">
    <property type="entry name" value="FR47"/>
    <property type="match status" value="1"/>
</dbReference>
<keyword evidence="3" id="KW-1185">Reference proteome</keyword>
<accession>A0A845M8F9</accession>
<protein>
    <submittedName>
        <fullName evidence="2">GNAT family N-acetyltransferase</fullName>
    </submittedName>
</protein>
<dbReference type="CDD" id="cd04301">
    <property type="entry name" value="NAT_SF"/>
    <property type="match status" value="1"/>
</dbReference>
<dbReference type="AlphaFoldDB" id="A0A845M8F9"/>
<dbReference type="EMBL" id="WTVA01000001">
    <property type="protein sequence ID" value="MZR20755.1"/>
    <property type="molecule type" value="Genomic_DNA"/>
</dbReference>
<dbReference type="SUPFAM" id="SSF55729">
    <property type="entry name" value="Acyl-CoA N-acyltransferases (Nat)"/>
    <property type="match status" value="1"/>
</dbReference>
<dbReference type="RefSeq" id="WP_161337184.1">
    <property type="nucleotide sequence ID" value="NZ_JBHSDG010000002.1"/>
</dbReference>
<evidence type="ECO:0000313" key="3">
    <source>
        <dbReference type="Proteomes" id="UP000445696"/>
    </source>
</evidence>
<reference evidence="2 3" key="1">
    <citation type="journal article" date="2014" name="Int. J. Syst. Evol. Microbiol.">
        <title>Sneathiella chungangensis sp. nov., isolated from a marine sand, and emended description of the genus Sneathiella.</title>
        <authorList>
            <person name="Siamphan C."/>
            <person name="Kim H."/>
            <person name="Lee J.S."/>
            <person name="Kim W."/>
        </authorList>
    </citation>
    <scope>NUCLEOTIDE SEQUENCE [LARGE SCALE GENOMIC DNA]</scope>
    <source>
        <strain evidence="2 3">KCTC 32476</strain>
    </source>
</reference>
<dbReference type="OrthoDB" id="9797456at2"/>
<dbReference type="InterPro" id="IPR013653">
    <property type="entry name" value="GCN5-like_dom"/>
</dbReference>
<dbReference type="Gene3D" id="3.40.630.30">
    <property type="match status" value="1"/>
</dbReference>
<feature type="domain" description="N-acetyltransferase" evidence="1">
    <location>
        <begin position="100"/>
        <end position="227"/>
    </location>
</feature>
<dbReference type="InterPro" id="IPR016181">
    <property type="entry name" value="Acyl_CoA_acyltransferase"/>
</dbReference>
<sequence>MNDHILDRPIWNSLTTAHGPFAIGDGGARRFTPNVSIFAGVRDESADSLAALARLMPEDGNLFLIQVAPVVLPDGVRAAKAAEGCQMVLENLKALARSAPEIIRLTEADAEDMLNLATLTKPGPYLRDTRLLGDFWGVKEDGKLIAMAGERFKHPGYSEISGVCTHPDYLGRGLAHALCVKVAEQIMARGEQPYLQVFATNTRAIRVYENLGFRTRTKVNAVMLERG</sequence>